<accession>A0A3B3SDU1</accession>
<keyword evidence="11" id="KW-0210">Decarboxylase</keyword>
<dbReference type="GO" id="GO:0004351">
    <property type="term" value="F:glutamate decarboxylase activity"/>
    <property type="evidence" value="ECO:0007669"/>
    <property type="project" value="UniProtKB-EC"/>
</dbReference>
<dbReference type="InterPro" id="IPR015424">
    <property type="entry name" value="PyrdxlP-dep_Trfase"/>
</dbReference>
<reference evidence="29" key="1">
    <citation type="submission" date="2025-08" db="UniProtKB">
        <authorList>
            <consortium name="Ensembl"/>
        </authorList>
    </citation>
    <scope>IDENTIFICATION</scope>
</reference>
<keyword evidence="12 27" id="KW-0663">Pyridoxal phosphate</keyword>
<dbReference type="GO" id="GO:0042734">
    <property type="term" value="C:presynaptic membrane"/>
    <property type="evidence" value="ECO:0007669"/>
    <property type="project" value="UniProtKB-SubCell"/>
</dbReference>
<keyword evidence="20" id="KW-0449">Lipoprotein</keyword>
<comment type="subunit">
    <text evidence="6">Homodimer.</text>
</comment>
<evidence type="ECO:0000256" key="24">
    <source>
        <dbReference type="ARBA" id="ARBA00040577"/>
    </source>
</evidence>
<proteinExistence type="inferred from homology"/>
<evidence type="ECO:0000256" key="27">
    <source>
        <dbReference type="PIRSR" id="PIRSR602129-50"/>
    </source>
</evidence>
<keyword evidence="15" id="KW-0333">Golgi apparatus</keyword>
<dbReference type="STRING" id="1676925.ENSPKIP00000028929"/>
<keyword evidence="10" id="KW-0597">Phosphoprotein</keyword>
<dbReference type="CDD" id="cd06450">
    <property type="entry name" value="DOPA_deC_like"/>
    <property type="match status" value="1"/>
</dbReference>
<evidence type="ECO:0000256" key="12">
    <source>
        <dbReference type="ARBA" id="ARBA00022898"/>
    </source>
</evidence>
<organism evidence="29 30">
    <name type="scientific">Paramormyrops kingsleyae</name>
    <dbReference type="NCBI Taxonomy" id="1676925"/>
    <lineage>
        <taxon>Eukaryota</taxon>
        <taxon>Metazoa</taxon>
        <taxon>Chordata</taxon>
        <taxon>Craniata</taxon>
        <taxon>Vertebrata</taxon>
        <taxon>Euteleostomi</taxon>
        <taxon>Actinopterygii</taxon>
        <taxon>Neopterygii</taxon>
        <taxon>Teleostei</taxon>
        <taxon>Osteoglossocephala</taxon>
        <taxon>Osteoglossomorpha</taxon>
        <taxon>Osteoglossiformes</taxon>
        <taxon>Mormyridae</taxon>
        <taxon>Paramormyrops</taxon>
    </lineage>
</organism>
<evidence type="ECO:0000256" key="21">
    <source>
        <dbReference type="ARBA" id="ARBA00023329"/>
    </source>
</evidence>
<dbReference type="GO" id="GO:0005829">
    <property type="term" value="C:cytosol"/>
    <property type="evidence" value="ECO:0007669"/>
    <property type="project" value="UniProtKB-SubCell"/>
</dbReference>
<dbReference type="Pfam" id="PF00282">
    <property type="entry name" value="Pyridoxal_deC"/>
    <property type="match status" value="1"/>
</dbReference>
<evidence type="ECO:0000256" key="15">
    <source>
        <dbReference type="ARBA" id="ARBA00023034"/>
    </source>
</evidence>
<sequence length="540" mass="60586">MASHGFWSLRPDDSSDNTRAWCQAAAQKFTGGIGSKLCALLNVGESDKSAESPAKEAQSGVETCGCNQPCNCSRTNQGFSDLYSTDLLPATNGDMKTMTFLQEVVDILLSYILESFDRSTKVIDFHYPNELLQTNNWELSDEPETLDEILLSCRATLKYAIKTAHPRYFNQLSTGLDMVGLAADWLTSTANTNMFTYEVAPVFVLLEYVTLRKMREIIGWPEGRGDGIFSPGGSISNMYAMLLARFKMFPEVKEKGMSSIPRLAAFTSEHSHFSIKKGAAALGIGTESVICIKVDERGKMIPSDLERRLVEAKQKGLVPFFVSATAGTTVYGAFDPLIAIADICKKHGVWMHVDGAWGGSLLMSRKHRWKLNGVERADSVTWNPHKMMSVPLQCSALLVKEEGLMANCNQMHACYLFQQDKQYDLSYDTGDKALQCGRHVDIFKLWLMWRPAGPQHTNVCFWYLPPGIRYLEDKEEKMRRLHKVAPVIKARMMEYGTTMVSYQPQGDKVNFFRMVISNPAATVEDIDFLIEEIERLGQDL</sequence>
<dbReference type="PROSITE" id="PS00392">
    <property type="entry name" value="DDC_GAD_HDC_YDC"/>
    <property type="match status" value="1"/>
</dbReference>
<evidence type="ECO:0000256" key="3">
    <source>
        <dbReference type="ARBA" id="ARBA00004514"/>
    </source>
</evidence>
<reference evidence="29" key="2">
    <citation type="submission" date="2025-09" db="UniProtKB">
        <authorList>
            <consortium name="Ensembl"/>
        </authorList>
    </citation>
    <scope>IDENTIFICATION</scope>
</reference>
<dbReference type="GO" id="GO:0030170">
    <property type="term" value="F:pyridoxal phosphate binding"/>
    <property type="evidence" value="ECO:0007669"/>
    <property type="project" value="InterPro"/>
</dbReference>
<evidence type="ECO:0000256" key="19">
    <source>
        <dbReference type="ARBA" id="ARBA00023273"/>
    </source>
</evidence>
<evidence type="ECO:0000256" key="9">
    <source>
        <dbReference type="ARBA" id="ARBA00022490"/>
    </source>
</evidence>
<evidence type="ECO:0000256" key="22">
    <source>
        <dbReference type="ARBA" id="ARBA00037048"/>
    </source>
</evidence>
<keyword evidence="16" id="KW-0472">Membrane</keyword>
<dbReference type="InterPro" id="IPR021115">
    <property type="entry name" value="Pyridoxal-P_BS"/>
</dbReference>
<name>A0A3B3SDU1_9TELE</name>
<evidence type="ECO:0000256" key="28">
    <source>
        <dbReference type="RuleBase" id="RU000382"/>
    </source>
</evidence>
<keyword evidence="17" id="KW-0564">Palmitate</keyword>
<keyword evidence="13" id="KW-0530">Neurotransmitter biosynthesis</keyword>
<comment type="subcellular location">
    <subcellularLocation>
        <location evidence="3">Cytoplasm</location>
        <location evidence="3">Cytosol</location>
    </subcellularLocation>
    <subcellularLocation>
        <location evidence="4">Cytoplasmic vesicle</location>
    </subcellularLocation>
    <subcellularLocation>
        <location evidence="2">Golgi apparatus membrane</location>
        <topology evidence="2">Peripheral membrane protein</topology>
        <orientation evidence="2">Cytoplasmic side</orientation>
    </subcellularLocation>
    <subcellularLocation>
        <location evidence="23">Presynaptic cell membrane</location>
        <topology evidence="23">Lipid-anchor</topology>
    </subcellularLocation>
</comment>
<comment type="similarity">
    <text evidence="5 28">Belongs to the group II decarboxylase family.</text>
</comment>
<dbReference type="GO" id="GO:0006540">
    <property type="term" value="P:gamma-aminobutyrate shunt"/>
    <property type="evidence" value="ECO:0007669"/>
    <property type="project" value="TreeGrafter"/>
</dbReference>
<keyword evidence="30" id="KW-1185">Reference proteome</keyword>
<evidence type="ECO:0000256" key="20">
    <source>
        <dbReference type="ARBA" id="ARBA00023288"/>
    </source>
</evidence>
<evidence type="ECO:0000256" key="17">
    <source>
        <dbReference type="ARBA" id="ARBA00023139"/>
    </source>
</evidence>
<dbReference type="InterPro" id="IPR002129">
    <property type="entry name" value="PyrdxlP-dep_de-COase"/>
</dbReference>
<evidence type="ECO:0000256" key="23">
    <source>
        <dbReference type="ARBA" id="ARBA00037840"/>
    </source>
</evidence>
<keyword evidence="19" id="KW-0966">Cell projection</keyword>
<evidence type="ECO:0000256" key="6">
    <source>
        <dbReference type="ARBA" id="ARBA00011738"/>
    </source>
</evidence>
<feature type="modified residue" description="N6-(pyridoxal phosphate)lysine" evidence="27">
    <location>
        <position position="386"/>
    </location>
</feature>
<evidence type="ECO:0000256" key="18">
    <source>
        <dbReference type="ARBA" id="ARBA00023239"/>
    </source>
</evidence>
<evidence type="ECO:0000256" key="25">
    <source>
        <dbReference type="ARBA" id="ARBA00041381"/>
    </source>
</evidence>
<dbReference type="Gene3D" id="3.90.1150.170">
    <property type="match status" value="2"/>
</dbReference>
<dbReference type="PANTHER" id="PTHR45677">
    <property type="entry name" value="GLUTAMATE DECARBOXYLASE-RELATED"/>
    <property type="match status" value="1"/>
</dbReference>
<keyword evidence="8" id="KW-1003">Cell membrane</keyword>
<dbReference type="GO" id="GO:0031410">
    <property type="term" value="C:cytoplasmic vesicle"/>
    <property type="evidence" value="ECO:0007669"/>
    <property type="project" value="UniProtKB-SubCell"/>
</dbReference>
<dbReference type="InterPro" id="IPR015421">
    <property type="entry name" value="PyrdxlP-dep_Trfase_major"/>
</dbReference>
<evidence type="ECO:0000256" key="16">
    <source>
        <dbReference type="ARBA" id="ARBA00023136"/>
    </source>
</evidence>
<evidence type="ECO:0000256" key="4">
    <source>
        <dbReference type="ARBA" id="ARBA00004541"/>
    </source>
</evidence>
<dbReference type="Proteomes" id="UP000261540">
    <property type="component" value="Unplaced"/>
</dbReference>
<evidence type="ECO:0000256" key="7">
    <source>
        <dbReference type="ARBA" id="ARBA00012421"/>
    </source>
</evidence>
<evidence type="ECO:0000256" key="11">
    <source>
        <dbReference type="ARBA" id="ARBA00022793"/>
    </source>
</evidence>
<evidence type="ECO:0000256" key="2">
    <source>
        <dbReference type="ARBA" id="ARBA00004255"/>
    </source>
</evidence>
<keyword evidence="9" id="KW-0963">Cytoplasm</keyword>
<dbReference type="GO" id="GO:0009449">
    <property type="term" value="P:gamma-aminobutyric acid biosynthetic process"/>
    <property type="evidence" value="ECO:0007669"/>
    <property type="project" value="TreeGrafter"/>
</dbReference>
<dbReference type="GeneTree" id="ENSGT00940000157951"/>
<dbReference type="AlphaFoldDB" id="A0A3B3SDU1"/>
<evidence type="ECO:0000256" key="1">
    <source>
        <dbReference type="ARBA" id="ARBA00001933"/>
    </source>
</evidence>
<dbReference type="EC" id="4.1.1.15" evidence="7"/>
<evidence type="ECO:0000256" key="14">
    <source>
        <dbReference type="ARBA" id="ARBA00023018"/>
    </source>
</evidence>
<comment type="cofactor">
    <cofactor evidence="1 27 28">
        <name>pyridoxal 5'-phosphate</name>
        <dbReference type="ChEBI" id="CHEBI:597326"/>
    </cofactor>
</comment>
<dbReference type="Ensembl" id="ENSPKIT00000009717.1">
    <property type="protein sequence ID" value="ENSPKIP00000028929.1"/>
    <property type="gene ID" value="ENSPKIG00000010359.1"/>
</dbReference>
<dbReference type="GO" id="GO:0000139">
    <property type="term" value="C:Golgi membrane"/>
    <property type="evidence" value="ECO:0007669"/>
    <property type="project" value="UniProtKB-SubCell"/>
</dbReference>
<dbReference type="FunFam" id="3.40.640.10:FF:000016">
    <property type="entry name" value="Glutamate decarboxylase like 1"/>
    <property type="match status" value="1"/>
</dbReference>
<evidence type="ECO:0000313" key="30">
    <source>
        <dbReference type="Proteomes" id="UP000261540"/>
    </source>
</evidence>
<evidence type="ECO:0000256" key="8">
    <source>
        <dbReference type="ARBA" id="ARBA00022475"/>
    </source>
</evidence>
<dbReference type="PANTHER" id="PTHR45677:SF11">
    <property type="entry name" value="GLUTAMATE DECARBOXYLASE 2"/>
    <property type="match status" value="1"/>
</dbReference>
<evidence type="ECO:0000256" key="13">
    <source>
        <dbReference type="ARBA" id="ARBA00022979"/>
    </source>
</evidence>
<keyword evidence="14" id="KW-0770">Synapse</keyword>
<protein>
    <recommendedName>
        <fullName evidence="24">Glutamate decarboxylase 2</fullName>
        <ecNumber evidence="7">4.1.1.15</ecNumber>
    </recommendedName>
    <alternativeName>
        <fullName evidence="26">65 kDa glutamic acid decarboxylase</fullName>
    </alternativeName>
    <alternativeName>
        <fullName evidence="25">Glutamate decarboxylase 65 kDa isoform</fullName>
    </alternativeName>
</protein>
<keyword evidence="18 28" id="KW-0456">Lyase</keyword>
<dbReference type="Gene3D" id="3.40.640.10">
    <property type="entry name" value="Type I PLP-dependent aspartate aminotransferase-like (Major domain)"/>
    <property type="match status" value="1"/>
</dbReference>
<evidence type="ECO:0000256" key="5">
    <source>
        <dbReference type="ARBA" id="ARBA00009533"/>
    </source>
</evidence>
<evidence type="ECO:0000256" key="10">
    <source>
        <dbReference type="ARBA" id="ARBA00022553"/>
    </source>
</evidence>
<keyword evidence="21" id="KW-0968">Cytoplasmic vesicle</keyword>
<dbReference type="SUPFAM" id="SSF53383">
    <property type="entry name" value="PLP-dependent transferases"/>
    <property type="match status" value="1"/>
</dbReference>
<comment type="function">
    <text evidence="22">Catalyzes the production of GABA.</text>
</comment>
<evidence type="ECO:0000256" key="26">
    <source>
        <dbReference type="ARBA" id="ARBA00043203"/>
    </source>
</evidence>
<evidence type="ECO:0000313" key="29">
    <source>
        <dbReference type="Ensembl" id="ENSPKIP00000028929.1"/>
    </source>
</evidence>